<proteinExistence type="predicted"/>
<evidence type="ECO:0008006" key="3">
    <source>
        <dbReference type="Google" id="ProtNLM"/>
    </source>
</evidence>
<sequence length="261" mass="26936">MQTSGGTRLPVHVRRKLQGEYATVSVSRKTAGLAGVAAAACALAFAPAIAASVKPAKQRAPAISLTAPGSLGSFTPAAANPKLAAAFNGAGLSGGGVGGAFRFTPASSATNRRGVTVAVRARATTKEEAQRLAITPSTSITPTAYNLGVAVGWKRFALSGEVARVDGGLLPGREAVDVGVSYNAPKWSTKFQLGADRPTDVRSGLIGVDEAVSADLSGSYAITRNLEVTGGVRYRLQRDRLSIEDDRRDSQAVYIGTAFKF</sequence>
<comment type="caution">
    <text evidence="1">The sequence shown here is derived from an EMBL/GenBank/DDBJ whole genome shotgun (WGS) entry which is preliminary data.</text>
</comment>
<evidence type="ECO:0000313" key="2">
    <source>
        <dbReference type="Proteomes" id="UP000179467"/>
    </source>
</evidence>
<keyword evidence="2" id="KW-1185">Reference proteome</keyword>
<reference evidence="1 2" key="1">
    <citation type="submission" date="2016-09" db="EMBL/GenBank/DDBJ databases">
        <title>Metabolic pathway, cell adaptation mechanisms and a novel monoxygenase revealed through proteogenomic-transcription analysis of a Sphingomonas haloaromaticamans strain degrading the fungicide ortho-phenylphenol.</title>
        <authorList>
            <person name="Perruchon C."/>
            <person name="Papadopoulou E.S."/>
            <person name="Rousidou C."/>
            <person name="Vasileiadis S."/>
            <person name="Tanou G."/>
            <person name="Amoutzias G."/>
            <person name="Molassiotis A."/>
            <person name="Karpouzas D.G."/>
        </authorList>
    </citation>
    <scope>NUCLEOTIDE SEQUENCE [LARGE SCALE GENOMIC DNA]</scope>
    <source>
        <strain evidence="1 2">P3</strain>
    </source>
</reference>
<dbReference type="AlphaFoldDB" id="A0A1S1H9D8"/>
<protein>
    <recommendedName>
        <fullName evidence="3">Porin domain-containing protein</fullName>
    </recommendedName>
</protein>
<gene>
    <name evidence="1" type="ORF">BHE75_00029</name>
</gene>
<name>A0A1S1H9D8_9SPHN</name>
<organism evidence="1 2">
    <name type="scientific">Edaphosphingomonas haloaromaticamans</name>
    <dbReference type="NCBI Taxonomy" id="653954"/>
    <lineage>
        <taxon>Bacteria</taxon>
        <taxon>Pseudomonadati</taxon>
        <taxon>Pseudomonadota</taxon>
        <taxon>Alphaproteobacteria</taxon>
        <taxon>Sphingomonadales</taxon>
        <taxon>Rhizorhabdaceae</taxon>
        <taxon>Edaphosphingomonas</taxon>
    </lineage>
</organism>
<dbReference type="EMBL" id="MIPT01000001">
    <property type="protein sequence ID" value="OHT18061.1"/>
    <property type="molecule type" value="Genomic_DNA"/>
</dbReference>
<accession>A0A1S1H9D8</accession>
<evidence type="ECO:0000313" key="1">
    <source>
        <dbReference type="EMBL" id="OHT18061.1"/>
    </source>
</evidence>
<dbReference type="SUPFAM" id="SSF56935">
    <property type="entry name" value="Porins"/>
    <property type="match status" value="1"/>
</dbReference>
<dbReference type="Proteomes" id="UP000179467">
    <property type="component" value="Unassembled WGS sequence"/>
</dbReference>